<dbReference type="Pfam" id="PF00669">
    <property type="entry name" value="Flagellin_N"/>
    <property type="match status" value="1"/>
</dbReference>
<accession>A0A9E8LVA7</accession>
<evidence type="ECO:0000256" key="1">
    <source>
        <dbReference type="ARBA" id="ARBA00005709"/>
    </source>
</evidence>
<evidence type="ECO:0000256" key="3">
    <source>
        <dbReference type="ARBA" id="ARBA00023143"/>
    </source>
</evidence>
<dbReference type="InterPro" id="IPR046358">
    <property type="entry name" value="Flagellin_C"/>
</dbReference>
<name>A0A9E8LVA7_9BACI</name>
<dbReference type="SUPFAM" id="SSF64518">
    <property type="entry name" value="Phase 1 flagellin"/>
    <property type="match status" value="1"/>
</dbReference>
<gene>
    <name evidence="7" type="ORF">OE104_15005</name>
</gene>
<dbReference type="InterPro" id="IPR001492">
    <property type="entry name" value="Flagellin"/>
</dbReference>
<evidence type="ECO:0000313" key="7">
    <source>
        <dbReference type="EMBL" id="WAA09791.1"/>
    </source>
</evidence>
<dbReference type="KEGG" id="faf:OE104_15005"/>
<evidence type="ECO:0000313" key="8">
    <source>
        <dbReference type="Proteomes" id="UP001164718"/>
    </source>
</evidence>
<organism evidence="7 8">
    <name type="scientific">Fervidibacillus albus</name>
    <dbReference type="NCBI Taxonomy" id="2980026"/>
    <lineage>
        <taxon>Bacteria</taxon>
        <taxon>Bacillati</taxon>
        <taxon>Bacillota</taxon>
        <taxon>Bacilli</taxon>
        <taxon>Bacillales</taxon>
        <taxon>Bacillaceae</taxon>
        <taxon>Fervidibacillus</taxon>
    </lineage>
</organism>
<keyword evidence="7" id="KW-0969">Cilium</keyword>
<dbReference type="EMBL" id="CP106878">
    <property type="protein sequence ID" value="WAA09791.1"/>
    <property type="molecule type" value="Genomic_DNA"/>
</dbReference>
<keyword evidence="7" id="KW-0966">Cell projection</keyword>
<protein>
    <recommendedName>
        <fullName evidence="2 4">Flagellin</fullName>
    </recommendedName>
</protein>
<dbReference type="AlphaFoldDB" id="A0A9E8LVA7"/>
<dbReference type="Gene3D" id="1.20.1330.10">
    <property type="entry name" value="f41 fragment of flagellin, N-terminal domain"/>
    <property type="match status" value="2"/>
</dbReference>
<sequence>MRINHNISALNTYNSLTSNNSAIQSNMEKLSSGLRINRAGDDAAGLSISEKMRGQIRGLDMATKNAEDGISLIQTAEGALNETHSILQRMRELAVQAANDTNTTDDRAELQKEVSALIEEIDRISTDTEFNTQALLDGSFTGKVIHIGANTGQTLTVSIGTMGASALGVESVDISTQTGANSAIDSIDAAIKSVSSQRSDLGAIQNRLEHTINNLETTSENLTAAESRIRDVDMAEEMMEYTKNSILSQASQAMLAQANQLPQGVLQLLQ</sequence>
<dbReference type="PRINTS" id="PR00207">
    <property type="entry name" value="FLAGELLIN"/>
</dbReference>
<feature type="domain" description="Flagellin N-terminal" evidence="5">
    <location>
        <begin position="3"/>
        <end position="141"/>
    </location>
</feature>
<evidence type="ECO:0000256" key="2">
    <source>
        <dbReference type="ARBA" id="ARBA00020110"/>
    </source>
</evidence>
<dbReference type="GO" id="GO:0005576">
    <property type="term" value="C:extracellular region"/>
    <property type="evidence" value="ECO:0007669"/>
    <property type="project" value="UniProtKB-SubCell"/>
</dbReference>
<dbReference type="InterPro" id="IPR001029">
    <property type="entry name" value="Flagellin_N"/>
</dbReference>
<dbReference type="Proteomes" id="UP001164718">
    <property type="component" value="Chromosome"/>
</dbReference>
<comment type="subcellular location">
    <subcellularLocation>
        <location evidence="4">Secreted</location>
    </subcellularLocation>
    <subcellularLocation>
        <location evidence="4">Bacterial flagellum</location>
    </subcellularLocation>
</comment>
<evidence type="ECO:0000256" key="4">
    <source>
        <dbReference type="RuleBase" id="RU362073"/>
    </source>
</evidence>
<dbReference type="GO" id="GO:0009288">
    <property type="term" value="C:bacterial-type flagellum"/>
    <property type="evidence" value="ECO:0007669"/>
    <property type="project" value="UniProtKB-SubCell"/>
</dbReference>
<dbReference type="Gene3D" id="6.10.10.10">
    <property type="entry name" value="Flagellar export chaperone, C-terminal domain"/>
    <property type="match status" value="1"/>
</dbReference>
<proteinExistence type="inferred from homology"/>
<keyword evidence="4" id="KW-0964">Secreted</keyword>
<dbReference type="GO" id="GO:0005198">
    <property type="term" value="F:structural molecule activity"/>
    <property type="evidence" value="ECO:0007669"/>
    <property type="project" value="UniProtKB-UniRule"/>
</dbReference>
<comment type="similarity">
    <text evidence="1 4">Belongs to the bacterial flagellin family.</text>
</comment>
<evidence type="ECO:0000259" key="6">
    <source>
        <dbReference type="Pfam" id="PF00700"/>
    </source>
</evidence>
<reference evidence="7" key="1">
    <citation type="submission" date="2022-09" db="EMBL/GenBank/DDBJ databases">
        <title>Complete Genomes of Fervidibacillus albus and Fervidibacillus halotolerans isolated from tidal flat sediments.</title>
        <authorList>
            <person name="Kwon K.K."/>
            <person name="Yang S.-H."/>
            <person name="Park M.J."/>
            <person name="Oh H.-M."/>
        </authorList>
    </citation>
    <scope>NUCLEOTIDE SEQUENCE</scope>
    <source>
        <strain evidence="7">MEBiC13591</strain>
    </source>
</reference>
<keyword evidence="8" id="KW-1185">Reference proteome</keyword>
<dbReference type="InterPro" id="IPR042187">
    <property type="entry name" value="Flagellin_C_sub2"/>
</dbReference>
<comment type="function">
    <text evidence="4">Flagellin is the subunit protein which polymerizes to form the filaments of bacterial flagella.</text>
</comment>
<keyword evidence="7" id="KW-0282">Flagellum</keyword>
<feature type="domain" description="Flagellin C-terminal" evidence="6">
    <location>
        <begin position="184"/>
        <end position="269"/>
    </location>
</feature>
<dbReference type="PANTHER" id="PTHR42792:SF2">
    <property type="entry name" value="FLAGELLIN"/>
    <property type="match status" value="1"/>
</dbReference>
<keyword evidence="3 4" id="KW-0975">Bacterial flagellum</keyword>
<dbReference type="PANTHER" id="PTHR42792">
    <property type="entry name" value="FLAGELLIN"/>
    <property type="match status" value="1"/>
</dbReference>
<dbReference type="RefSeq" id="WP_275417575.1">
    <property type="nucleotide sequence ID" value="NZ_CP106878.1"/>
</dbReference>
<evidence type="ECO:0000259" key="5">
    <source>
        <dbReference type="Pfam" id="PF00669"/>
    </source>
</evidence>
<dbReference type="Pfam" id="PF00700">
    <property type="entry name" value="Flagellin_C"/>
    <property type="match status" value="1"/>
</dbReference>